<evidence type="ECO:0000313" key="3">
    <source>
        <dbReference type="Proteomes" id="UP000326565"/>
    </source>
</evidence>
<keyword evidence="3" id="KW-1185">Reference proteome</keyword>
<reference evidence="2 3" key="1">
    <citation type="submission" date="2019-04" db="EMBL/GenBank/DDBJ databases">
        <title>Friends and foes A comparative genomics study of 23 Aspergillus species from section Flavi.</title>
        <authorList>
            <consortium name="DOE Joint Genome Institute"/>
            <person name="Kjaerbolling I."/>
            <person name="Vesth T."/>
            <person name="Frisvad J.C."/>
            <person name="Nybo J.L."/>
            <person name="Theobald S."/>
            <person name="Kildgaard S."/>
            <person name="Isbrandt T."/>
            <person name="Kuo A."/>
            <person name="Sato A."/>
            <person name="Lyhne E.K."/>
            <person name="Kogle M.E."/>
            <person name="Wiebenga A."/>
            <person name="Kun R.S."/>
            <person name="Lubbers R.J."/>
            <person name="Makela M.R."/>
            <person name="Barry K."/>
            <person name="Chovatia M."/>
            <person name="Clum A."/>
            <person name="Daum C."/>
            <person name="Haridas S."/>
            <person name="He G."/>
            <person name="LaButti K."/>
            <person name="Lipzen A."/>
            <person name="Mondo S."/>
            <person name="Riley R."/>
            <person name="Salamov A."/>
            <person name="Simmons B.A."/>
            <person name="Magnuson J.K."/>
            <person name="Henrissat B."/>
            <person name="Mortensen U.H."/>
            <person name="Larsen T.O."/>
            <person name="Devries R.P."/>
            <person name="Grigoriev I.V."/>
            <person name="Machida M."/>
            <person name="Baker S.E."/>
            <person name="Andersen M.R."/>
        </authorList>
    </citation>
    <scope>NUCLEOTIDE SEQUENCE [LARGE SCALE GENOMIC DNA]</scope>
    <source>
        <strain evidence="2 3">CBS 151.66</strain>
    </source>
</reference>
<feature type="compositionally biased region" description="Low complexity" evidence="1">
    <location>
        <begin position="54"/>
        <end position="66"/>
    </location>
</feature>
<feature type="region of interest" description="Disordered" evidence="1">
    <location>
        <begin position="1"/>
        <end position="66"/>
    </location>
</feature>
<dbReference type="AlphaFoldDB" id="A0A5N5WP07"/>
<accession>A0A5N5WP07</accession>
<protein>
    <submittedName>
        <fullName evidence="2">Uncharacterized protein</fullName>
    </submittedName>
</protein>
<organism evidence="2 3">
    <name type="scientific">Aspergillus leporis</name>
    <dbReference type="NCBI Taxonomy" id="41062"/>
    <lineage>
        <taxon>Eukaryota</taxon>
        <taxon>Fungi</taxon>
        <taxon>Dikarya</taxon>
        <taxon>Ascomycota</taxon>
        <taxon>Pezizomycotina</taxon>
        <taxon>Eurotiomycetes</taxon>
        <taxon>Eurotiomycetidae</taxon>
        <taxon>Eurotiales</taxon>
        <taxon>Aspergillaceae</taxon>
        <taxon>Aspergillus</taxon>
        <taxon>Aspergillus subgen. Circumdati</taxon>
    </lineage>
</organism>
<evidence type="ECO:0000313" key="2">
    <source>
        <dbReference type="EMBL" id="KAB8069437.1"/>
    </source>
</evidence>
<evidence type="ECO:0000256" key="1">
    <source>
        <dbReference type="SAM" id="MobiDB-lite"/>
    </source>
</evidence>
<feature type="compositionally biased region" description="Polar residues" evidence="1">
    <location>
        <begin position="1"/>
        <end position="16"/>
    </location>
</feature>
<sequence>MSLTQPSKNASLNQAKPTARNATWLEAYEGDKSLAGEGSGHSSSRPTSEHDTSDISSSSARDSATVSEHTLDSGILDSLPYASLELLEALEPAHSRCASPLTAMFSPSRDMPLGFQVPCLTDRSQPHEVGTPCLSRTKDGENADNDLAITNLIPNDVDPWPTGDQLALNSNEDGQGPLLSVGEDQICSIGLYNIEEAVLGQETMDGSTVDALATLQRQKTNLGIQADQLITQLTKLDDGSEMCSEHSQTQERGILYSYHFDTASLVRLAGPPELIQNV</sequence>
<proteinExistence type="predicted"/>
<gene>
    <name evidence="2" type="ORF">BDV29DRAFT_161427</name>
</gene>
<dbReference type="Proteomes" id="UP000326565">
    <property type="component" value="Unassembled WGS sequence"/>
</dbReference>
<dbReference type="EMBL" id="ML732341">
    <property type="protein sequence ID" value="KAB8069437.1"/>
    <property type="molecule type" value="Genomic_DNA"/>
</dbReference>
<name>A0A5N5WP07_9EURO</name>